<dbReference type="InterPro" id="IPR025799">
    <property type="entry name" value="Arg_MeTrfase"/>
</dbReference>
<evidence type="ECO:0000256" key="9">
    <source>
        <dbReference type="ARBA" id="ARBA00023015"/>
    </source>
</evidence>
<dbReference type="STRING" id="879819.A0A0J0XZW0"/>
<dbReference type="AlphaFoldDB" id="A0A0J0XZW0"/>
<dbReference type="PROSITE" id="PS51678">
    <property type="entry name" value="SAM_MT_PRMT"/>
    <property type="match status" value="1"/>
</dbReference>
<evidence type="ECO:0000256" key="4">
    <source>
        <dbReference type="ARBA" id="ARBA00022490"/>
    </source>
</evidence>
<evidence type="ECO:0000313" key="16">
    <source>
        <dbReference type="EMBL" id="KLT46585.1"/>
    </source>
</evidence>
<dbReference type="Gene3D" id="2.70.160.11">
    <property type="entry name" value="Hnrnp arginine n-methyltransferase1"/>
    <property type="match status" value="1"/>
</dbReference>
<dbReference type="Pfam" id="PF06325">
    <property type="entry name" value="PrmA"/>
    <property type="match status" value="1"/>
</dbReference>
<dbReference type="GO" id="GO:0005634">
    <property type="term" value="C:nucleus"/>
    <property type="evidence" value="ECO:0007669"/>
    <property type="project" value="UniProtKB-SubCell"/>
</dbReference>
<dbReference type="PANTHER" id="PTHR11006">
    <property type="entry name" value="PROTEIN ARGININE N-METHYLTRANSFERASE"/>
    <property type="match status" value="1"/>
</dbReference>
<feature type="domain" description="Protein arginine N-methyltransferase" evidence="15">
    <location>
        <begin position="181"/>
        <end position="291"/>
    </location>
</feature>
<reference evidence="16 17" key="1">
    <citation type="submission" date="2015-03" db="EMBL/GenBank/DDBJ databases">
        <title>Genomics and transcriptomics of the oil-accumulating basidiomycete yeast T. oleaginosus allow insights into substrate utilization and the diverse evolutionary trajectories of mating systems in fungi.</title>
        <authorList>
            <consortium name="DOE Joint Genome Institute"/>
            <person name="Kourist R."/>
            <person name="Kracht O."/>
            <person name="Bracharz F."/>
            <person name="Lipzen A."/>
            <person name="Nolan M."/>
            <person name="Ohm R."/>
            <person name="Grigoriev I."/>
            <person name="Sun S."/>
            <person name="Heitman J."/>
            <person name="Bruck T."/>
            <person name="Nowrousian M."/>
        </authorList>
    </citation>
    <scope>NUCLEOTIDE SEQUENCE [LARGE SCALE GENOMIC DNA]</scope>
    <source>
        <strain evidence="16 17">IBC0246</strain>
    </source>
</reference>
<protein>
    <recommendedName>
        <fullName evidence="3">type I protein arginine methyltransferase</fullName>
        <ecNumber evidence="3">2.1.1.319</ecNumber>
    </recommendedName>
</protein>
<evidence type="ECO:0000259" key="15">
    <source>
        <dbReference type="Pfam" id="PF22528"/>
    </source>
</evidence>
<comment type="subcellular location">
    <subcellularLocation>
        <location evidence="2">Cytoplasm</location>
    </subcellularLocation>
    <subcellularLocation>
        <location evidence="1">Nucleus</location>
    </subcellularLocation>
</comment>
<accession>A0A0J0XZW0</accession>
<dbReference type="GO" id="GO:0032259">
    <property type="term" value="P:methylation"/>
    <property type="evidence" value="ECO:0007669"/>
    <property type="project" value="UniProtKB-KW"/>
</dbReference>
<dbReference type="SUPFAM" id="SSF53335">
    <property type="entry name" value="S-adenosyl-L-methionine-dependent methyltransferases"/>
    <property type="match status" value="1"/>
</dbReference>
<evidence type="ECO:0000256" key="13">
    <source>
        <dbReference type="PROSITE-ProRule" id="PRU01015"/>
    </source>
</evidence>
<keyword evidence="9" id="KW-0805">Transcription regulation</keyword>
<keyword evidence="7 13" id="KW-0949">S-adenosyl-L-methionine</keyword>
<evidence type="ECO:0000256" key="11">
    <source>
        <dbReference type="ARBA" id="ARBA00023242"/>
    </source>
</evidence>
<keyword evidence="6 13" id="KW-0808">Transferase</keyword>
<feature type="domain" description="Protein arginine N-methyltransferase" evidence="15">
    <location>
        <begin position="338"/>
        <end position="391"/>
    </location>
</feature>
<sequence length="432" mass="46726">MSDAAASGSGTGSGSAKKNNDNDYYFNFYASLQNQANMIGDVCRTGTYRKAILGNAAVAITNKTVLDLGAGSGILSYMAAQAGAKEVIALEASSMAEKIQILVDQANRGGSNPHVRGRVRIVRGMVEDKSVQTDVLRSGKVDTIVSEPIGVMLLHERMVESFLLARDLFLKPGGSILPSAGSIFFAPFSDEGLYNETEQKAQFFNQTLFGTDYSALYEVARAEAFAQPVIGIFPPGTLMGPAAPPQTFDFYTCKREDLLDFSVKLEFVATRTAVMHGLASWFDLDFEASTKDRPADEIPGDADAESAWEFPVGQAWPWSAEPPLNPNPPPEAPRRGVKVTMSTGPNAPRTHWQQARLILPEPLAVNKSERVVGTIRFKVNDSRSYDLTVDIGVDRGGAGSQSDLLRRTATFNLSQQTFNYSYTGDPIPGMAA</sequence>
<dbReference type="InterPro" id="IPR029063">
    <property type="entry name" value="SAM-dependent_MTases_sf"/>
</dbReference>
<evidence type="ECO:0000256" key="3">
    <source>
        <dbReference type="ARBA" id="ARBA00011925"/>
    </source>
</evidence>
<dbReference type="GO" id="GO:0035242">
    <property type="term" value="F:protein-arginine omega-N asymmetric methyltransferase activity"/>
    <property type="evidence" value="ECO:0007669"/>
    <property type="project" value="UniProtKB-EC"/>
</dbReference>
<evidence type="ECO:0000256" key="6">
    <source>
        <dbReference type="ARBA" id="ARBA00022679"/>
    </source>
</evidence>
<keyword evidence="17" id="KW-1185">Reference proteome</keyword>
<keyword evidence="5 13" id="KW-0489">Methyltransferase</keyword>
<evidence type="ECO:0000256" key="12">
    <source>
        <dbReference type="ARBA" id="ARBA00049086"/>
    </source>
</evidence>
<evidence type="ECO:0000256" key="5">
    <source>
        <dbReference type="ARBA" id="ARBA00022603"/>
    </source>
</evidence>
<dbReference type="RefSeq" id="XP_018283076.1">
    <property type="nucleotide sequence ID" value="XM_018421706.1"/>
</dbReference>
<evidence type="ECO:0000256" key="8">
    <source>
        <dbReference type="ARBA" id="ARBA00022853"/>
    </source>
</evidence>
<dbReference type="EC" id="2.1.1.319" evidence="3"/>
<keyword evidence="8" id="KW-0156">Chromatin regulator</keyword>
<dbReference type="OrthoDB" id="7848332at2759"/>
<dbReference type="Proteomes" id="UP000053611">
    <property type="component" value="Unassembled WGS sequence"/>
</dbReference>
<dbReference type="CDD" id="cd02440">
    <property type="entry name" value="AdoMet_MTases"/>
    <property type="match status" value="1"/>
</dbReference>
<name>A0A0J0XZW0_9TREE</name>
<dbReference type="GO" id="GO:0070611">
    <property type="term" value="F:histone H3R2 methyltransferase activity"/>
    <property type="evidence" value="ECO:0007669"/>
    <property type="project" value="TreeGrafter"/>
</dbReference>
<comment type="catalytic activity">
    <reaction evidence="12">
        <text>L-arginyl-[protein] + 2 S-adenosyl-L-methionine = N(omega),N(omega)-dimethyl-L-arginyl-[protein] + 2 S-adenosyl-L-homocysteine + 2 H(+)</text>
        <dbReference type="Rhea" id="RHEA:48096"/>
        <dbReference type="Rhea" id="RHEA-COMP:10532"/>
        <dbReference type="Rhea" id="RHEA-COMP:11991"/>
        <dbReference type="ChEBI" id="CHEBI:15378"/>
        <dbReference type="ChEBI" id="CHEBI:29965"/>
        <dbReference type="ChEBI" id="CHEBI:57856"/>
        <dbReference type="ChEBI" id="CHEBI:59789"/>
        <dbReference type="ChEBI" id="CHEBI:61897"/>
        <dbReference type="EC" id="2.1.1.319"/>
    </reaction>
</comment>
<gene>
    <name evidence="16" type="ORF">CC85DRAFT_281698</name>
</gene>
<dbReference type="FunFam" id="3.40.50.150:FF:000327">
    <property type="entry name" value="Unplaced genomic scaffold supercont2.6, whole genome shotgun sequence"/>
    <property type="match status" value="1"/>
</dbReference>
<dbReference type="PANTHER" id="PTHR11006:SF10">
    <property type="entry name" value="HISTONE-ARGININE METHYLTRANSFERASE CARMER-RELATED"/>
    <property type="match status" value="1"/>
</dbReference>
<organism evidence="16 17">
    <name type="scientific">Cutaneotrichosporon oleaginosum</name>
    <dbReference type="NCBI Taxonomy" id="879819"/>
    <lineage>
        <taxon>Eukaryota</taxon>
        <taxon>Fungi</taxon>
        <taxon>Dikarya</taxon>
        <taxon>Basidiomycota</taxon>
        <taxon>Agaricomycotina</taxon>
        <taxon>Tremellomycetes</taxon>
        <taxon>Trichosporonales</taxon>
        <taxon>Trichosporonaceae</taxon>
        <taxon>Cutaneotrichosporon</taxon>
    </lineage>
</organism>
<evidence type="ECO:0000256" key="2">
    <source>
        <dbReference type="ARBA" id="ARBA00004496"/>
    </source>
</evidence>
<dbReference type="InterPro" id="IPR055135">
    <property type="entry name" value="PRMT_dom"/>
</dbReference>
<evidence type="ECO:0000313" key="17">
    <source>
        <dbReference type="Proteomes" id="UP000053611"/>
    </source>
</evidence>
<evidence type="ECO:0000256" key="14">
    <source>
        <dbReference type="SAM" id="MobiDB-lite"/>
    </source>
</evidence>
<dbReference type="EMBL" id="KQ087177">
    <property type="protein sequence ID" value="KLT46585.1"/>
    <property type="molecule type" value="Genomic_DNA"/>
</dbReference>
<keyword evidence="11" id="KW-0539">Nucleus</keyword>
<keyword evidence="10" id="KW-0804">Transcription</keyword>
<dbReference type="Pfam" id="PF22528">
    <property type="entry name" value="PRMT_C"/>
    <property type="match status" value="2"/>
</dbReference>
<dbReference type="Gene3D" id="3.40.50.150">
    <property type="entry name" value="Vaccinia Virus protein VP39"/>
    <property type="match status" value="1"/>
</dbReference>
<dbReference type="GO" id="GO:0005737">
    <property type="term" value="C:cytoplasm"/>
    <property type="evidence" value="ECO:0007669"/>
    <property type="project" value="UniProtKB-SubCell"/>
</dbReference>
<evidence type="ECO:0000256" key="7">
    <source>
        <dbReference type="ARBA" id="ARBA00022691"/>
    </source>
</evidence>
<evidence type="ECO:0000256" key="1">
    <source>
        <dbReference type="ARBA" id="ARBA00004123"/>
    </source>
</evidence>
<evidence type="ECO:0000256" key="10">
    <source>
        <dbReference type="ARBA" id="ARBA00023163"/>
    </source>
</evidence>
<dbReference type="GeneID" id="28982309"/>
<feature type="region of interest" description="Disordered" evidence="14">
    <location>
        <begin position="318"/>
        <end position="346"/>
    </location>
</feature>
<proteinExistence type="predicted"/>
<keyword evidence="4" id="KW-0963">Cytoplasm</keyword>